<comment type="caution">
    <text evidence="8">The sequence shown here is derived from an EMBL/GenBank/DDBJ whole genome shotgun (WGS) entry which is preliminary data.</text>
</comment>
<dbReference type="RefSeq" id="WP_346754374.1">
    <property type="nucleotide sequence ID" value="NZ_JAUJEA010000011.1"/>
</dbReference>
<sequence>MKNILKYTCLAGILIFSSSCERDLDLLPLDQLTSDVFFKQTNDFRLFANDLYNQLPSFGRSSRDNWSDLHFTGGGNEISNSTYIESDNSTTWNNAYRNIRNCLVLIEKEAELEPGNTKDEVQVFKGEAHFFLAMNYFNLLKVYGGVPLINSTLDLDDERIFGPRATREQIVDYIMENLDAAIAAPVGTLTDAADEGRLTMGAVRSFKARVALFEGTWRKYHGLGNENEMLDIAIDESRTVINSGQYSLFKNTALGDQSYFYFFILESDVQSNPIGLGKEAQNEYILTRKHNKLDAPTGYISTNSGNLSPTLKLANMYLDNTGLPIDHPSSVFQGHGFTIDPVTYIATNTEYIDRDPRMLNNMIEPFHQFWYHSPYQRDYSLTNLTGTGGWNEGYWTSATGYLNSKFLPEVEGNVGIDFPVIRLAEVMLIFAESSFERNGVITDAELDMSINMLRDRVEMPHLTNTFVSANNLDMLTEIRRERAVELVNEGFRYDDLRRWKTAETEMSEALKGIQFANSPISTPGGYDVFSVQTNQIETVLAHINKAFPLDVNGFSIMEEASNRNFEQKHYLWPLPLRQIALNPALEQNPGWNSQ</sequence>
<dbReference type="Gene3D" id="1.25.40.390">
    <property type="match status" value="1"/>
</dbReference>
<dbReference type="InterPro" id="IPR012944">
    <property type="entry name" value="SusD_RagB_dom"/>
</dbReference>
<dbReference type="InterPro" id="IPR033985">
    <property type="entry name" value="SusD-like_N"/>
</dbReference>
<reference evidence="8" key="1">
    <citation type="submission" date="2023-06" db="EMBL/GenBank/DDBJ databases">
        <title>Genomic of Parafulvivirga corallium.</title>
        <authorList>
            <person name="Wang G."/>
        </authorList>
    </citation>
    <scope>NUCLEOTIDE SEQUENCE</scope>
    <source>
        <strain evidence="8">BMA10</strain>
    </source>
</reference>
<feature type="domain" description="RagB/SusD" evidence="6">
    <location>
        <begin position="297"/>
        <end position="591"/>
    </location>
</feature>
<dbReference type="EMBL" id="JAUJEA010000011">
    <property type="protein sequence ID" value="MDN5204350.1"/>
    <property type="molecule type" value="Genomic_DNA"/>
</dbReference>
<dbReference type="PROSITE" id="PS51257">
    <property type="entry name" value="PROKAR_LIPOPROTEIN"/>
    <property type="match status" value="1"/>
</dbReference>
<dbReference type="Proteomes" id="UP001172082">
    <property type="component" value="Unassembled WGS sequence"/>
</dbReference>
<keyword evidence="9" id="KW-1185">Reference proteome</keyword>
<keyword evidence="3" id="KW-0732">Signal</keyword>
<feature type="domain" description="SusD-like N-terminal" evidence="7">
    <location>
        <begin position="77"/>
        <end position="210"/>
    </location>
</feature>
<evidence type="ECO:0000259" key="7">
    <source>
        <dbReference type="Pfam" id="PF14322"/>
    </source>
</evidence>
<evidence type="ECO:0000256" key="3">
    <source>
        <dbReference type="ARBA" id="ARBA00022729"/>
    </source>
</evidence>
<accession>A0ABT8KUA6</accession>
<evidence type="ECO:0000313" key="8">
    <source>
        <dbReference type="EMBL" id="MDN5204350.1"/>
    </source>
</evidence>
<keyword evidence="4" id="KW-0472">Membrane</keyword>
<dbReference type="Pfam" id="PF07980">
    <property type="entry name" value="SusD_RagB"/>
    <property type="match status" value="1"/>
</dbReference>
<name>A0ABT8KUA6_9BACT</name>
<dbReference type="SUPFAM" id="SSF48452">
    <property type="entry name" value="TPR-like"/>
    <property type="match status" value="1"/>
</dbReference>
<evidence type="ECO:0000259" key="6">
    <source>
        <dbReference type="Pfam" id="PF07980"/>
    </source>
</evidence>
<dbReference type="InterPro" id="IPR011990">
    <property type="entry name" value="TPR-like_helical_dom_sf"/>
</dbReference>
<proteinExistence type="inferred from homology"/>
<evidence type="ECO:0000256" key="2">
    <source>
        <dbReference type="ARBA" id="ARBA00006275"/>
    </source>
</evidence>
<evidence type="ECO:0000313" key="9">
    <source>
        <dbReference type="Proteomes" id="UP001172082"/>
    </source>
</evidence>
<organism evidence="8 9">
    <name type="scientific">Splendidivirga corallicola</name>
    <dbReference type="NCBI Taxonomy" id="3051826"/>
    <lineage>
        <taxon>Bacteria</taxon>
        <taxon>Pseudomonadati</taxon>
        <taxon>Bacteroidota</taxon>
        <taxon>Cytophagia</taxon>
        <taxon>Cytophagales</taxon>
        <taxon>Splendidivirgaceae</taxon>
        <taxon>Splendidivirga</taxon>
    </lineage>
</organism>
<keyword evidence="5" id="KW-0998">Cell outer membrane</keyword>
<evidence type="ECO:0000256" key="1">
    <source>
        <dbReference type="ARBA" id="ARBA00004442"/>
    </source>
</evidence>
<evidence type="ECO:0000256" key="4">
    <source>
        <dbReference type="ARBA" id="ARBA00023136"/>
    </source>
</evidence>
<evidence type="ECO:0000256" key="5">
    <source>
        <dbReference type="ARBA" id="ARBA00023237"/>
    </source>
</evidence>
<comment type="subcellular location">
    <subcellularLocation>
        <location evidence="1">Cell outer membrane</location>
    </subcellularLocation>
</comment>
<gene>
    <name evidence="8" type="ORF">QQ008_23360</name>
</gene>
<protein>
    <submittedName>
        <fullName evidence="8">RagB/SusD family nutrient uptake outer membrane protein</fullName>
    </submittedName>
</protein>
<comment type="similarity">
    <text evidence="2">Belongs to the SusD family.</text>
</comment>
<dbReference type="Pfam" id="PF14322">
    <property type="entry name" value="SusD-like_3"/>
    <property type="match status" value="1"/>
</dbReference>